<dbReference type="InterPro" id="IPR050330">
    <property type="entry name" value="Bact_OuterMem_StrucFunc"/>
</dbReference>
<dbReference type="GO" id="GO:0009279">
    <property type="term" value="C:cell outer membrane"/>
    <property type="evidence" value="ECO:0007669"/>
    <property type="project" value="UniProtKB-SubCell"/>
</dbReference>
<dbReference type="RefSeq" id="WP_073083902.1">
    <property type="nucleotide sequence ID" value="NZ_FQWS01000001.1"/>
</dbReference>
<keyword evidence="2 4" id="KW-0472">Membrane</keyword>
<protein>
    <submittedName>
        <fullName evidence="6">Outer membrane protein OmpA</fullName>
    </submittedName>
</protein>
<dbReference type="Proteomes" id="UP000184522">
    <property type="component" value="Unassembled WGS sequence"/>
</dbReference>
<evidence type="ECO:0000256" key="1">
    <source>
        <dbReference type="ARBA" id="ARBA00004442"/>
    </source>
</evidence>
<comment type="subcellular location">
    <subcellularLocation>
        <location evidence="1">Cell outer membrane</location>
    </subcellularLocation>
</comment>
<dbReference type="Pfam" id="PF00691">
    <property type="entry name" value="OmpA"/>
    <property type="match status" value="2"/>
</dbReference>
<dbReference type="OrthoDB" id="9782229at2"/>
<accession>A0A1M5MYY0</accession>
<dbReference type="EMBL" id="FQWS01000001">
    <property type="protein sequence ID" value="SHG82481.1"/>
    <property type="molecule type" value="Genomic_DNA"/>
</dbReference>
<name>A0A1M5MYY0_9FLAO</name>
<keyword evidence="3" id="KW-0998">Cell outer membrane</keyword>
<evidence type="ECO:0000313" key="6">
    <source>
        <dbReference type="EMBL" id="SHG82481.1"/>
    </source>
</evidence>
<dbReference type="InterPro" id="IPR036737">
    <property type="entry name" value="OmpA-like_sf"/>
</dbReference>
<dbReference type="PANTHER" id="PTHR30329">
    <property type="entry name" value="STATOR ELEMENT OF FLAGELLAR MOTOR COMPLEX"/>
    <property type="match status" value="1"/>
</dbReference>
<proteinExistence type="predicted"/>
<evidence type="ECO:0000313" key="7">
    <source>
        <dbReference type="Proteomes" id="UP000184522"/>
    </source>
</evidence>
<dbReference type="PRINTS" id="PR01021">
    <property type="entry name" value="OMPADOMAIN"/>
</dbReference>
<evidence type="ECO:0000256" key="4">
    <source>
        <dbReference type="PROSITE-ProRule" id="PRU00473"/>
    </source>
</evidence>
<dbReference type="AlphaFoldDB" id="A0A1M5MYY0"/>
<evidence type="ECO:0000256" key="3">
    <source>
        <dbReference type="ARBA" id="ARBA00023237"/>
    </source>
</evidence>
<dbReference type="InterPro" id="IPR006664">
    <property type="entry name" value="OMP_bac"/>
</dbReference>
<reference evidence="7" key="1">
    <citation type="submission" date="2016-11" db="EMBL/GenBank/DDBJ databases">
        <authorList>
            <person name="Varghese N."/>
            <person name="Submissions S."/>
        </authorList>
    </citation>
    <scope>NUCLEOTIDE SEQUENCE [LARGE SCALE GENOMIC DNA]</scope>
    <source>
        <strain evidence="7">DSM 25330</strain>
    </source>
</reference>
<organism evidence="6 7">
    <name type="scientific">Winogradskyella jejuensis</name>
    <dbReference type="NCBI Taxonomy" id="1089305"/>
    <lineage>
        <taxon>Bacteria</taxon>
        <taxon>Pseudomonadati</taxon>
        <taxon>Bacteroidota</taxon>
        <taxon>Flavobacteriia</taxon>
        <taxon>Flavobacteriales</taxon>
        <taxon>Flavobacteriaceae</taxon>
        <taxon>Winogradskyella</taxon>
    </lineage>
</organism>
<sequence length="274" mass="31744">MKKFCFFAFLGFQLLFSQTEIKHVVYFETDMYSIPETEMHRLLLFLDDVESIDISKISIYGFCDDRGSHSYNMKLSQNRANAIKEVLTNNEFDESLITNTDGKGELLLRIVKEDEVHKIRGLNRKVEITVSPVYPPRRNNFNSEKLESILSGDLKVGDKILLENLLFERGYSYLIPESKVVLIKVAEILAKRKDIYFTIEGHVCCTNGERDAIDGKTKKRNLSYARAKYIYEYLASKGVSKRRMKYVGMKRKFPLGGPQRLDRRVELLVTKVVD</sequence>
<dbReference type="STRING" id="1089305.SAMN05444148_1039"/>
<dbReference type="CDD" id="cd07185">
    <property type="entry name" value="OmpA_C-like"/>
    <property type="match status" value="1"/>
</dbReference>
<dbReference type="PROSITE" id="PS51123">
    <property type="entry name" value="OMPA_2"/>
    <property type="match status" value="2"/>
</dbReference>
<dbReference type="Gene3D" id="3.30.1330.60">
    <property type="entry name" value="OmpA-like domain"/>
    <property type="match status" value="2"/>
</dbReference>
<evidence type="ECO:0000256" key="2">
    <source>
        <dbReference type="ARBA" id="ARBA00023136"/>
    </source>
</evidence>
<evidence type="ECO:0000259" key="5">
    <source>
        <dbReference type="PROSITE" id="PS51123"/>
    </source>
</evidence>
<feature type="domain" description="OmpA-like" evidence="5">
    <location>
        <begin position="14"/>
        <end position="134"/>
    </location>
</feature>
<dbReference type="PANTHER" id="PTHR30329:SF21">
    <property type="entry name" value="LIPOPROTEIN YIAD-RELATED"/>
    <property type="match status" value="1"/>
</dbReference>
<dbReference type="InterPro" id="IPR006665">
    <property type="entry name" value="OmpA-like"/>
</dbReference>
<keyword evidence="7" id="KW-1185">Reference proteome</keyword>
<dbReference type="SUPFAM" id="SSF103088">
    <property type="entry name" value="OmpA-like"/>
    <property type="match status" value="2"/>
</dbReference>
<gene>
    <name evidence="6" type="ORF">SAMN05444148_1039</name>
</gene>
<feature type="domain" description="OmpA-like" evidence="5">
    <location>
        <begin position="156"/>
        <end position="273"/>
    </location>
</feature>